<keyword evidence="5" id="KW-0732">Signal</keyword>
<dbReference type="InterPro" id="IPR020892">
    <property type="entry name" value="Cyclophilin-type_PPIase_CS"/>
</dbReference>
<evidence type="ECO:0000256" key="3">
    <source>
        <dbReference type="ARBA" id="ARBA00023110"/>
    </source>
</evidence>
<dbReference type="Proteomes" id="UP000238916">
    <property type="component" value="Unassembled WGS sequence"/>
</dbReference>
<sequence length="521" mass="54264">MKIKKSFLCLMSVVTILGTMTTSALGASTLVPPVIPTQNSQLAVTRIAGVDRVKTSVAVADAGWTQSDYAVIAYAWDFPDAVSAAPLAYKYTAPILLTDAANLNADTSAELTKLAVKHVLIVGGTGVVSDNVASQITALGPDVQRLSGADRYATSVAIAAAVGNTGSIVITNGYNPYEALSISPIAAKLGMPILLTARDSVPSEITNYLSQNTITQTYVLGKADGTTFDDGVADNSAFPNPTRITGDNLYQRNVNIIKLFSSNLNFSRVYLATGKAFADALAGSALAATTGSPLIFVDSDMPQITKDFLTSEAGSVTSACVLGGTGAISDNSAQSVEALLGSNSPKTWTSAPAMQIDITKQYHATIHTTMGDIGVNLFTKDAPITVNNLVFLASHNFYTNVPFHRIIKTFMIQTGDPTGTGTGGPGYTFADELSSAHTYAPGIVAMANAGPNTNGSQFFICSGADSENLDKNPNYTIFGQVDSGMDVVNEIANVPVGPSPSGEVSAPTTPVLMKSVEIQEK</sequence>
<evidence type="ECO:0000259" key="6">
    <source>
        <dbReference type="PROSITE" id="PS50072"/>
    </source>
</evidence>
<accession>A0A2U3KX92</accession>
<evidence type="ECO:0000313" key="8">
    <source>
        <dbReference type="Proteomes" id="UP000238916"/>
    </source>
</evidence>
<dbReference type="InterPro" id="IPR044666">
    <property type="entry name" value="Cyclophilin_A-like"/>
</dbReference>
<dbReference type="AlphaFoldDB" id="A0A2U3KX92"/>
<dbReference type="EC" id="5.2.1.8" evidence="2"/>
<evidence type="ECO:0000256" key="4">
    <source>
        <dbReference type="ARBA" id="ARBA00023235"/>
    </source>
</evidence>
<dbReference type="OrthoDB" id="189537at2"/>
<reference evidence="8" key="1">
    <citation type="submission" date="2018-02" db="EMBL/GenBank/DDBJ databases">
        <authorList>
            <person name="Hausmann B."/>
        </authorList>
    </citation>
    <scope>NUCLEOTIDE SEQUENCE [LARGE SCALE GENOMIC DNA]</scope>
    <source>
        <strain evidence="8">Peat soil MAG SbF1</strain>
    </source>
</reference>
<protein>
    <recommendedName>
        <fullName evidence="2">peptidylprolyl isomerase</fullName>
        <ecNumber evidence="2">5.2.1.8</ecNumber>
    </recommendedName>
</protein>
<dbReference type="PANTHER" id="PTHR45625">
    <property type="entry name" value="PEPTIDYL-PROLYL CIS-TRANS ISOMERASE-RELATED"/>
    <property type="match status" value="1"/>
</dbReference>
<dbReference type="GO" id="GO:0006457">
    <property type="term" value="P:protein folding"/>
    <property type="evidence" value="ECO:0007669"/>
    <property type="project" value="InterPro"/>
</dbReference>
<dbReference type="EMBL" id="OMOF01000230">
    <property type="protein sequence ID" value="SPF44275.1"/>
    <property type="molecule type" value="Genomic_DNA"/>
</dbReference>
<evidence type="ECO:0000256" key="1">
    <source>
        <dbReference type="ARBA" id="ARBA00002388"/>
    </source>
</evidence>
<dbReference type="PANTHER" id="PTHR45625:SF4">
    <property type="entry name" value="PEPTIDYLPROLYL ISOMERASE DOMAIN AND WD REPEAT-CONTAINING PROTEIN 1"/>
    <property type="match status" value="1"/>
</dbReference>
<dbReference type="CDD" id="cd00317">
    <property type="entry name" value="cyclophilin"/>
    <property type="match status" value="1"/>
</dbReference>
<dbReference type="PROSITE" id="PS50072">
    <property type="entry name" value="CSA_PPIASE_2"/>
    <property type="match status" value="1"/>
</dbReference>
<dbReference type="Pfam" id="PF00160">
    <property type="entry name" value="Pro_isomerase"/>
    <property type="match status" value="1"/>
</dbReference>
<gene>
    <name evidence="7" type="ORF">SBF1_3050007</name>
</gene>
<dbReference type="PROSITE" id="PS00170">
    <property type="entry name" value="CSA_PPIASE_1"/>
    <property type="match status" value="1"/>
</dbReference>
<dbReference type="PRINTS" id="PR00153">
    <property type="entry name" value="CSAPPISMRASE"/>
</dbReference>
<proteinExistence type="predicted"/>
<dbReference type="Gene3D" id="3.40.50.12090">
    <property type="match status" value="1"/>
</dbReference>
<dbReference type="InterPro" id="IPR029000">
    <property type="entry name" value="Cyclophilin-like_dom_sf"/>
</dbReference>
<evidence type="ECO:0000313" key="7">
    <source>
        <dbReference type="EMBL" id="SPF44275.1"/>
    </source>
</evidence>
<feature type="signal peptide" evidence="5">
    <location>
        <begin position="1"/>
        <end position="26"/>
    </location>
</feature>
<keyword evidence="4 7" id="KW-0413">Isomerase</keyword>
<organism evidence="7 8">
    <name type="scientific">Candidatus Desulfosporosinus infrequens</name>
    <dbReference type="NCBI Taxonomy" id="2043169"/>
    <lineage>
        <taxon>Bacteria</taxon>
        <taxon>Bacillati</taxon>
        <taxon>Bacillota</taxon>
        <taxon>Clostridia</taxon>
        <taxon>Eubacteriales</taxon>
        <taxon>Desulfitobacteriaceae</taxon>
        <taxon>Desulfosporosinus</taxon>
    </lineage>
</organism>
<dbReference type="Pfam" id="PF04122">
    <property type="entry name" value="CW_binding_2"/>
    <property type="match status" value="3"/>
</dbReference>
<evidence type="ECO:0000256" key="2">
    <source>
        <dbReference type="ARBA" id="ARBA00013194"/>
    </source>
</evidence>
<dbReference type="SUPFAM" id="SSF50891">
    <property type="entry name" value="Cyclophilin-like"/>
    <property type="match status" value="1"/>
</dbReference>
<dbReference type="GO" id="GO:0003755">
    <property type="term" value="F:peptidyl-prolyl cis-trans isomerase activity"/>
    <property type="evidence" value="ECO:0007669"/>
    <property type="project" value="UniProtKB-KW"/>
</dbReference>
<dbReference type="Gene3D" id="2.40.100.10">
    <property type="entry name" value="Cyclophilin-like"/>
    <property type="match status" value="1"/>
</dbReference>
<evidence type="ECO:0000256" key="5">
    <source>
        <dbReference type="SAM" id="SignalP"/>
    </source>
</evidence>
<feature type="domain" description="PPIase cyclophilin-type" evidence="6">
    <location>
        <begin position="367"/>
        <end position="518"/>
    </location>
</feature>
<name>A0A2U3KX92_9FIRM</name>
<dbReference type="InterPro" id="IPR002130">
    <property type="entry name" value="Cyclophilin-type_PPIase_dom"/>
</dbReference>
<dbReference type="InterPro" id="IPR007253">
    <property type="entry name" value="Cell_wall-bd_2"/>
</dbReference>
<feature type="chain" id="PRO_5039649207" description="peptidylprolyl isomerase" evidence="5">
    <location>
        <begin position="27"/>
        <end position="521"/>
    </location>
</feature>
<comment type="function">
    <text evidence="1">PPIases accelerate the folding of proteins. It catalyzes the cis-trans isomerization of proline imidic peptide bonds in oligopeptides.</text>
</comment>
<keyword evidence="3" id="KW-0697">Rotamase</keyword>